<feature type="chain" id="PRO_5038210817" evidence="2">
    <location>
        <begin position="21"/>
        <end position="170"/>
    </location>
</feature>
<organism evidence="4 6">
    <name type="scientific">Intestinimonas butyriciproducens</name>
    <dbReference type="NCBI Taxonomy" id="1297617"/>
    <lineage>
        <taxon>Bacteria</taxon>
        <taxon>Bacillati</taxon>
        <taxon>Bacillota</taxon>
        <taxon>Clostridia</taxon>
        <taxon>Eubacteriales</taxon>
        <taxon>Intestinimonas</taxon>
    </lineage>
</organism>
<keyword evidence="1" id="KW-0677">Repeat</keyword>
<name>A0A0S2W0P4_9FIRM</name>
<dbReference type="EMBL" id="CP011307">
    <property type="protein sequence ID" value="ALP92909.1"/>
    <property type="molecule type" value="Genomic_DNA"/>
</dbReference>
<evidence type="ECO:0000256" key="1">
    <source>
        <dbReference type="ARBA" id="ARBA00022737"/>
    </source>
</evidence>
<dbReference type="STRING" id="1297617.IB211_00514c"/>
<dbReference type="GeneID" id="93228189"/>
<dbReference type="RefSeq" id="WP_058116997.1">
    <property type="nucleotide sequence ID" value="NZ_CAMREZ010000011.1"/>
</dbReference>
<feature type="domain" description="SLH" evidence="3">
    <location>
        <begin position="45"/>
        <end position="108"/>
    </location>
</feature>
<accession>A0A0S2W0P4</accession>
<feature type="signal peptide" evidence="2">
    <location>
        <begin position="1"/>
        <end position="20"/>
    </location>
</feature>
<proteinExistence type="predicted"/>
<keyword evidence="6" id="KW-1185">Reference proteome</keyword>
<dbReference type="Proteomes" id="UP000064844">
    <property type="component" value="Chromosome"/>
</dbReference>
<dbReference type="InterPro" id="IPR001119">
    <property type="entry name" value="SLH_dom"/>
</dbReference>
<keyword evidence="2" id="KW-0732">Signal</keyword>
<dbReference type="Proteomes" id="UP000245778">
    <property type="component" value="Unassembled WGS sequence"/>
</dbReference>
<dbReference type="Pfam" id="PF00395">
    <property type="entry name" value="SLH"/>
    <property type="match status" value="1"/>
</dbReference>
<dbReference type="AlphaFoldDB" id="A0A0S2W0P4"/>
<evidence type="ECO:0000259" key="3">
    <source>
        <dbReference type="PROSITE" id="PS51272"/>
    </source>
</evidence>
<dbReference type="PROSITE" id="PS51272">
    <property type="entry name" value="SLH"/>
    <property type="match status" value="1"/>
</dbReference>
<reference evidence="6" key="2">
    <citation type="submission" date="2015-04" db="EMBL/GenBank/DDBJ databases">
        <title>A butyrogenic pathway from the amino acid lysine in a human gut commensal.</title>
        <authorList>
            <person name="de Vos W.M."/>
            <person name="Bui N.T.P."/>
            <person name="Plugge C.M."/>
            <person name="Ritari J."/>
        </authorList>
    </citation>
    <scope>NUCLEOTIDE SEQUENCE [LARGE SCALE GENOMIC DNA]</scope>
    <source>
        <strain evidence="6">AF211</strain>
    </source>
</reference>
<evidence type="ECO:0000313" key="7">
    <source>
        <dbReference type="Proteomes" id="UP000245778"/>
    </source>
</evidence>
<sequence>MQEFAALLLLLLLLCPTARGEEGPVTRGGFVSALWESAGAVPYDAQAPFSDVSPRADYAPAVSWAAHQGLVLGTGEGRFQPERPITREEAAVLLRRWAALLEWDTFLPDGVAACNDYQDISPWADDSLYWACDAGVLPWSPGGRLDPSGTLTQAQTADIFSAFARQGRPG</sequence>
<evidence type="ECO:0000313" key="4">
    <source>
        <dbReference type="EMBL" id="ALP92909.1"/>
    </source>
</evidence>
<dbReference type="KEGG" id="ibu:IB211_00514c"/>
<gene>
    <name evidence="5" type="ORF">C7373_10168</name>
    <name evidence="4" type="ORF">IB211_00514c</name>
</gene>
<evidence type="ECO:0000313" key="5">
    <source>
        <dbReference type="EMBL" id="PVY59555.1"/>
    </source>
</evidence>
<dbReference type="OrthoDB" id="504962at2"/>
<evidence type="ECO:0000313" key="6">
    <source>
        <dbReference type="Proteomes" id="UP000064844"/>
    </source>
</evidence>
<protein>
    <submittedName>
        <fullName evidence="5">S-layer family protein</fullName>
    </submittedName>
</protein>
<evidence type="ECO:0000256" key="2">
    <source>
        <dbReference type="SAM" id="SignalP"/>
    </source>
</evidence>
<dbReference type="eggNOG" id="COG0737">
    <property type="taxonomic scope" value="Bacteria"/>
</dbReference>
<dbReference type="EMBL" id="QEKK01000001">
    <property type="protein sequence ID" value="PVY59555.1"/>
    <property type="molecule type" value="Genomic_DNA"/>
</dbReference>
<reference evidence="5 7" key="3">
    <citation type="submission" date="2018-04" db="EMBL/GenBank/DDBJ databases">
        <title>Genomic Encyclopedia of Type Strains, Phase IV (KMG-IV): sequencing the most valuable type-strain genomes for metagenomic binning, comparative biology and taxonomic classification.</title>
        <authorList>
            <person name="Goeker M."/>
        </authorList>
    </citation>
    <scope>NUCLEOTIDE SEQUENCE [LARGE SCALE GENOMIC DNA]</scope>
    <source>
        <strain evidence="5 7">DSM 26588</strain>
    </source>
</reference>
<reference evidence="4 6" key="1">
    <citation type="journal article" date="2015" name="Nat. Commun.">
        <title>Production of butyrate from lysine and the Amadori product fructoselysine by a human gut commensal.</title>
        <authorList>
            <person name="Bui T.P."/>
            <person name="Ritari J."/>
            <person name="Boeren S."/>
            <person name="de Waard P."/>
            <person name="Plugge C.M."/>
            <person name="de Vos W.M."/>
        </authorList>
    </citation>
    <scope>NUCLEOTIDE SEQUENCE [LARGE SCALE GENOMIC DNA]</scope>
    <source>
        <strain evidence="4 6">AF211</strain>
    </source>
</reference>